<dbReference type="SUPFAM" id="SSF47938">
    <property type="entry name" value="Functional domain of the splicing factor Prp18"/>
    <property type="match status" value="1"/>
</dbReference>
<dbReference type="Proteomes" id="UP000294847">
    <property type="component" value="Chromosome 6"/>
</dbReference>
<dbReference type="SMART" id="SM00500">
    <property type="entry name" value="SFM"/>
    <property type="match status" value="1"/>
</dbReference>
<evidence type="ECO:0000313" key="10">
    <source>
        <dbReference type="EMBL" id="QBZ63887.1"/>
    </source>
</evidence>
<evidence type="ECO:0000256" key="8">
    <source>
        <dbReference type="SAM" id="MobiDB-lite"/>
    </source>
</evidence>
<evidence type="ECO:0000256" key="7">
    <source>
        <dbReference type="ARBA" id="ARBA00023242"/>
    </source>
</evidence>
<dbReference type="GO" id="GO:0071021">
    <property type="term" value="C:U2-type post-spliceosomal complex"/>
    <property type="evidence" value="ECO:0007669"/>
    <property type="project" value="TreeGrafter"/>
</dbReference>
<dbReference type="SUPFAM" id="SSF158230">
    <property type="entry name" value="PRP4-like"/>
    <property type="match status" value="1"/>
</dbReference>
<comment type="similarity">
    <text evidence="2">Belongs to the PRP18 family.</text>
</comment>
<dbReference type="Gene3D" id="1.20.940.10">
    <property type="entry name" value="Functional domain of the splicing factor Prp18"/>
    <property type="match status" value="1"/>
</dbReference>
<keyword evidence="6" id="KW-0508">mRNA splicing</keyword>
<dbReference type="Pfam" id="PF02840">
    <property type="entry name" value="Prp18"/>
    <property type="match status" value="1"/>
</dbReference>
<evidence type="ECO:0000313" key="11">
    <source>
        <dbReference type="Proteomes" id="UP000294847"/>
    </source>
</evidence>
<proteinExistence type="inferred from homology"/>
<dbReference type="AlphaFoldDB" id="A0A4P7NNL6"/>
<dbReference type="FunFam" id="1.20.940.10:FF:000008">
    <property type="entry name" value="Related to potassium channel regulatory factor"/>
    <property type="match status" value="1"/>
</dbReference>
<evidence type="ECO:0000259" key="9">
    <source>
        <dbReference type="SMART" id="SM00500"/>
    </source>
</evidence>
<dbReference type="Gene3D" id="4.10.280.110">
    <property type="entry name" value="Pre-mRNA processing factor 4 domain"/>
    <property type="match status" value="1"/>
</dbReference>
<dbReference type="InterPro" id="IPR039979">
    <property type="entry name" value="PRPF18"/>
</dbReference>
<name>A0A4P7NNL6_PYROR</name>
<dbReference type="InterPro" id="IPR014906">
    <property type="entry name" value="PRP4-like"/>
</dbReference>
<keyword evidence="7" id="KW-0539">Nucleus</keyword>
<feature type="domain" description="Pre-mRNA processing factor 4 (PRP4)-like" evidence="9">
    <location>
        <begin position="144"/>
        <end position="193"/>
    </location>
</feature>
<dbReference type="InterPro" id="IPR036285">
    <property type="entry name" value="PRP4-like_sf"/>
</dbReference>
<dbReference type="GO" id="GO:0046540">
    <property type="term" value="C:U4/U6 x U5 tri-snRNP complex"/>
    <property type="evidence" value="ECO:0007669"/>
    <property type="project" value="TreeGrafter"/>
</dbReference>
<dbReference type="PANTHER" id="PTHR13007:SF19">
    <property type="entry name" value="PRE-MRNA-SPLICING FACTOR 18"/>
    <property type="match status" value="1"/>
</dbReference>
<accession>A0A4P7NNL6</accession>
<organism evidence="10 11">
    <name type="scientific">Pyricularia oryzae</name>
    <name type="common">Rice blast fungus</name>
    <name type="synonym">Magnaporthe oryzae</name>
    <dbReference type="NCBI Taxonomy" id="318829"/>
    <lineage>
        <taxon>Eukaryota</taxon>
        <taxon>Fungi</taxon>
        <taxon>Dikarya</taxon>
        <taxon>Ascomycota</taxon>
        <taxon>Pezizomycotina</taxon>
        <taxon>Sordariomycetes</taxon>
        <taxon>Sordariomycetidae</taxon>
        <taxon>Magnaporthales</taxon>
        <taxon>Pyriculariaceae</taxon>
        <taxon>Pyricularia</taxon>
    </lineage>
</organism>
<evidence type="ECO:0000256" key="3">
    <source>
        <dbReference type="ARBA" id="ARBA00018242"/>
    </source>
</evidence>
<dbReference type="PANTHER" id="PTHR13007">
    <property type="entry name" value="PRE-MRNA SPLICING FACTOR-RELATED"/>
    <property type="match status" value="1"/>
</dbReference>
<dbReference type="InterPro" id="IPR004098">
    <property type="entry name" value="Prp18"/>
</dbReference>
<evidence type="ECO:0000256" key="5">
    <source>
        <dbReference type="ARBA" id="ARBA00022728"/>
    </source>
</evidence>
<dbReference type="GO" id="GO:0000350">
    <property type="term" value="P:generation of catalytic spliceosome for second transesterification step"/>
    <property type="evidence" value="ECO:0007669"/>
    <property type="project" value="TreeGrafter"/>
</dbReference>
<protein>
    <recommendedName>
        <fullName evidence="3">Pre-mRNA-splicing factor 18</fullName>
    </recommendedName>
</protein>
<dbReference type="OMA" id="SFAQVRW"/>
<evidence type="ECO:0000256" key="2">
    <source>
        <dbReference type="ARBA" id="ARBA00008137"/>
    </source>
</evidence>
<comment type="subcellular location">
    <subcellularLocation>
        <location evidence="1">Nucleus</location>
    </subcellularLocation>
</comment>
<keyword evidence="4" id="KW-0507">mRNA processing</keyword>
<dbReference type="SMR" id="A0A4P7NNL6"/>
<feature type="region of interest" description="Disordered" evidence="8">
    <location>
        <begin position="1"/>
        <end position="146"/>
    </location>
</feature>
<reference evidence="10 11" key="1">
    <citation type="journal article" date="2019" name="Mol. Biol. Evol.">
        <title>Blast fungal genomes show frequent chromosomal changes, gene gains and losses, and effector gene turnover.</title>
        <authorList>
            <person name="Gomez Luciano L.B."/>
            <person name="Jason Tsai I."/>
            <person name="Chuma I."/>
            <person name="Tosa Y."/>
            <person name="Chen Y.H."/>
            <person name="Li J.Y."/>
            <person name="Li M.Y."/>
            <person name="Jade Lu M.Y."/>
            <person name="Nakayashiki H."/>
            <person name="Li W.H."/>
        </authorList>
    </citation>
    <scope>NUCLEOTIDE SEQUENCE [LARGE SCALE GENOMIC DNA]</scope>
    <source>
        <strain evidence="10">MZ5-1-6</strain>
    </source>
</reference>
<gene>
    <name evidence="10" type="ORF">PoMZ_05578</name>
</gene>
<dbReference type="GO" id="GO:0005682">
    <property type="term" value="C:U5 snRNP"/>
    <property type="evidence" value="ECO:0007669"/>
    <property type="project" value="TreeGrafter"/>
</dbReference>
<feature type="compositionally biased region" description="Low complexity" evidence="8">
    <location>
        <begin position="1"/>
        <end position="40"/>
    </location>
</feature>
<dbReference type="Pfam" id="PF08799">
    <property type="entry name" value="PRP4"/>
    <property type="match status" value="1"/>
</dbReference>
<evidence type="ECO:0000256" key="6">
    <source>
        <dbReference type="ARBA" id="ARBA00023187"/>
    </source>
</evidence>
<dbReference type="EMBL" id="CP034209">
    <property type="protein sequence ID" value="QBZ63887.1"/>
    <property type="molecule type" value="Genomic_DNA"/>
</dbReference>
<evidence type="ECO:0000256" key="1">
    <source>
        <dbReference type="ARBA" id="ARBA00004123"/>
    </source>
</evidence>
<sequence>MDFAAMMAAQIAKAKGSTASKSTSSDPAANANSSKAAPAKKFITNAEAERQREAAYRAEQARLAAEREAKAVAKRKREDEAAAEAKAREQKRQRLAEESRRRREEKEAEEERLRRERLGLPPLPETDGADEKAQGSDDEDEGAPSEQEIRRLLRERGLPVCLFGETRRARLRRLRLSDDVPIPTTLQAVDEKDMKLDGKMPDDKAGRKLLARKLTSYFNMVLAQWEETLRREGEMSGSKEYSTMAQSRDTLRPLFRKLEKRELDDEILKAILEIVQAAQERRYVDANDGYLRLSIGKAAWPIGVTMVGIHERSAREKLHNGEKGHVMGDEVTRKYLQSIKRMLTFAQTRWPPQDINQLMG</sequence>
<evidence type="ECO:0000256" key="4">
    <source>
        <dbReference type="ARBA" id="ARBA00022664"/>
    </source>
</evidence>
<keyword evidence="5" id="KW-0747">Spliceosome</keyword>
<feature type="compositionally biased region" description="Basic and acidic residues" evidence="8">
    <location>
        <begin position="47"/>
        <end position="118"/>
    </location>
</feature>